<organism evidence="1 2">
    <name type="scientific">Marinobacter adhaerens (strain DSM 23420 / HP15)</name>
    <dbReference type="NCBI Taxonomy" id="225937"/>
    <lineage>
        <taxon>Bacteria</taxon>
        <taxon>Pseudomonadati</taxon>
        <taxon>Pseudomonadota</taxon>
        <taxon>Gammaproteobacteria</taxon>
        <taxon>Pseudomonadales</taxon>
        <taxon>Marinobacteraceae</taxon>
        <taxon>Marinobacter</taxon>
    </lineage>
</organism>
<proteinExistence type="predicted"/>
<sequence>MQLSSPKAFVVSIIQWFLVLNEKTLGAESDVKKGFS</sequence>
<gene>
    <name evidence="1" type="ordered locus">HP15_p187g132</name>
</gene>
<name>E4PS94_MARAH</name>
<geneLocation type="plasmid" evidence="1 2">
    <name>pHP-187</name>
</geneLocation>
<reference evidence="2" key="2">
    <citation type="submission" date="2010-02" db="EMBL/GenBank/DDBJ databases">
        <title>Complete genome sequence of Marinobacter adhaerens type strain (HP15).</title>
        <authorList>
            <person name="Gaerdes A.A.M."/>
            <person name="Kaeppel E."/>
            <person name="Shezad A."/>
            <person name="Seebah S."/>
            <person name="Teeling H."/>
            <person name="Yarza P."/>
            <person name="Gloeckner F.O."/>
            <person name="Ullrich M.S."/>
        </authorList>
    </citation>
    <scope>NUCLEOTIDE SEQUENCE [LARGE SCALE GENOMIC DNA]</scope>
    <source>
        <strain evidence="2">DSM 23420 / HP15</strain>
        <plasmid evidence="2">Plasmid pHP-187</plasmid>
    </source>
</reference>
<dbReference type="EMBL" id="CP001980">
    <property type="protein sequence ID" value="ADQ00129.1"/>
    <property type="molecule type" value="Genomic_DNA"/>
</dbReference>
<protein>
    <submittedName>
        <fullName evidence="1">Uncharacterized protein</fullName>
    </submittedName>
</protein>
<dbReference type="HOGENOM" id="CLU_3356981_0_0_6"/>
<evidence type="ECO:0000313" key="1">
    <source>
        <dbReference type="EMBL" id="ADQ00129.1"/>
    </source>
</evidence>
<evidence type="ECO:0000313" key="2">
    <source>
        <dbReference type="Proteomes" id="UP000007077"/>
    </source>
</evidence>
<keyword evidence="1" id="KW-0614">Plasmid</keyword>
<dbReference type="Proteomes" id="UP000007077">
    <property type="component" value="Plasmid pHP-187"/>
</dbReference>
<dbReference type="AlphaFoldDB" id="E4PS94"/>
<reference evidence="1 2" key="1">
    <citation type="journal article" date="2010" name="Stand. Genomic Sci.">
        <title>Complete genome sequence of Marinobacter adhaerens type strain (HP15), a diatom-interacting marine microorganism.</title>
        <authorList>
            <person name="Gardes A."/>
            <person name="Kaeppel E."/>
            <person name="Shehzad A."/>
            <person name="Seebah S."/>
            <person name="Teeling H."/>
            <person name="Yarza P."/>
            <person name="Glockner F.O."/>
            <person name="Grossart H.P."/>
            <person name="Ullrich M.S."/>
        </authorList>
    </citation>
    <scope>NUCLEOTIDE SEQUENCE [LARGE SCALE GENOMIC DNA]</scope>
    <source>
        <strain evidence="2">DSM 23420 / HP15</strain>
        <plasmid evidence="2">Plasmid pHP-187</plasmid>
    </source>
</reference>
<accession>E4PS94</accession>
<dbReference type="KEGG" id="mad:HP15_p187g132"/>